<dbReference type="InterPro" id="IPR036779">
    <property type="entry name" value="LysM_dom_sf"/>
</dbReference>
<dbReference type="EMBL" id="CP045702">
    <property type="protein sequence ID" value="QNE78206.1"/>
    <property type="molecule type" value="Genomic_DNA"/>
</dbReference>
<dbReference type="Gene3D" id="1.10.530.10">
    <property type="match status" value="1"/>
</dbReference>
<evidence type="ECO:0000256" key="2">
    <source>
        <dbReference type="ARBA" id="ARBA00022801"/>
    </source>
</evidence>
<feature type="signal peptide" evidence="3">
    <location>
        <begin position="1"/>
        <end position="35"/>
    </location>
</feature>
<evidence type="ECO:0000259" key="4">
    <source>
        <dbReference type="PROSITE" id="PS51782"/>
    </source>
</evidence>
<dbReference type="Proteomes" id="UP000515307">
    <property type="component" value="Chromosome"/>
</dbReference>
<dbReference type="AlphaFoldDB" id="A0A7G7BS91"/>
<dbReference type="CDD" id="cd00118">
    <property type="entry name" value="LysM"/>
    <property type="match status" value="1"/>
</dbReference>
<dbReference type="InterPro" id="IPR018392">
    <property type="entry name" value="LysM"/>
</dbReference>
<accession>A0A7G7BS91</accession>
<keyword evidence="2" id="KW-0378">Hydrolase</keyword>
<dbReference type="PROSITE" id="PS51782">
    <property type="entry name" value="LYSM"/>
    <property type="match status" value="1"/>
</dbReference>
<proteinExistence type="inferred from homology"/>
<evidence type="ECO:0000256" key="3">
    <source>
        <dbReference type="SAM" id="SignalP"/>
    </source>
</evidence>
<dbReference type="Pfam" id="PF01476">
    <property type="entry name" value="LysM"/>
    <property type="match status" value="1"/>
</dbReference>
<evidence type="ECO:0000313" key="5">
    <source>
        <dbReference type="EMBL" id="QNE78206.1"/>
    </source>
</evidence>
<organism evidence="5 6">
    <name type="scientific">Streptomyces finlayi</name>
    <dbReference type="NCBI Taxonomy" id="67296"/>
    <lineage>
        <taxon>Bacteria</taxon>
        <taxon>Bacillati</taxon>
        <taxon>Actinomycetota</taxon>
        <taxon>Actinomycetes</taxon>
        <taxon>Kitasatosporales</taxon>
        <taxon>Streptomycetaceae</taxon>
        <taxon>Streptomyces</taxon>
    </lineage>
</organism>
<protein>
    <submittedName>
        <fullName evidence="5">LysM peptidoglycan-binding domain-containing protein</fullName>
    </submittedName>
</protein>
<sequence>MPHPCFRPAAPPPSVPVAGVLLSLALLFAPSAALAAPPPPVPTPGAPASGPPGAFRPGGYACDASKGPWDCVAACESGGDWQADTGNGYYGGLQFRQSTWEEHGGRDHAPRADLATREERIQVAEKVLGTQGWGAWPHCGAPYRSLGQVHTVRRGETLSSIAADYGVEGGWRALYRANSRKIGPDPDRLIPGTVLVIGVQ</sequence>
<keyword evidence="3" id="KW-0732">Signal</keyword>
<dbReference type="Gene3D" id="3.10.350.10">
    <property type="entry name" value="LysM domain"/>
    <property type="match status" value="1"/>
</dbReference>
<dbReference type="GO" id="GO:0016787">
    <property type="term" value="F:hydrolase activity"/>
    <property type="evidence" value="ECO:0007669"/>
    <property type="project" value="UniProtKB-KW"/>
</dbReference>
<evidence type="ECO:0000256" key="1">
    <source>
        <dbReference type="ARBA" id="ARBA00010830"/>
    </source>
</evidence>
<dbReference type="RefSeq" id="WP_185301661.1">
    <property type="nucleotide sequence ID" value="NZ_CP045702.1"/>
</dbReference>
<comment type="similarity">
    <text evidence="1">Belongs to the transglycosylase family. Rpf subfamily.</text>
</comment>
<dbReference type="SMART" id="SM00257">
    <property type="entry name" value="LysM"/>
    <property type="match status" value="1"/>
</dbReference>
<gene>
    <name evidence="5" type="ORF">F0344_29625</name>
</gene>
<feature type="domain" description="LysM" evidence="4">
    <location>
        <begin position="148"/>
        <end position="197"/>
    </location>
</feature>
<dbReference type="SUPFAM" id="SSF54106">
    <property type="entry name" value="LysM domain"/>
    <property type="match status" value="1"/>
</dbReference>
<keyword evidence="6" id="KW-1185">Reference proteome</keyword>
<dbReference type="InterPro" id="IPR023346">
    <property type="entry name" value="Lysozyme-like_dom_sf"/>
</dbReference>
<dbReference type="InterPro" id="IPR010618">
    <property type="entry name" value="RPF"/>
</dbReference>
<evidence type="ECO:0000313" key="6">
    <source>
        <dbReference type="Proteomes" id="UP000515307"/>
    </source>
</evidence>
<dbReference type="CDD" id="cd13925">
    <property type="entry name" value="RPF"/>
    <property type="match status" value="1"/>
</dbReference>
<dbReference type="SUPFAM" id="SSF53955">
    <property type="entry name" value="Lysozyme-like"/>
    <property type="match status" value="1"/>
</dbReference>
<name>A0A7G7BS91_9ACTN</name>
<feature type="chain" id="PRO_5028863039" evidence="3">
    <location>
        <begin position="36"/>
        <end position="200"/>
    </location>
</feature>
<reference evidence="6" key="1">
    <citation type="submission" date="2019-10" db="EMBL/GenBank/DDBJ databases">
        <title>Antimicrobial potential of Antarctic Bacteria.</title>
        <authorList>
            <person name="Benaud N."/>
            <person name="Edwards R.J."/>
            <person name="Ferrari B.C."/>
        </authorList>
    </citation>
    <scope>NUCLEOTIDE SEQUENCE [LARGE SCALE GENOMIC DNA]</scope>
    <source>
        <strain evidence="6">NBSH44</strain>
    </source>
</reference>
<dbReference type="Pfam" id="PF06737">
    <property type="entry name" value="Transglycosylas"/>
    <property type="match status" value="1"/>
</dbReference>
<dbReference type="KEGG" id="sfiy:F0344_29625"/>